<dbReference type="Gene3D" id="3.90.1140.10">
    <property type="entry name" value="Cyclic phosphodiesterase"/>
    <property type="match status" value="1"/>
</dbReference>
<organism evidence="1 2">
    <name type="scientific">Microbacterium maritypicum</name>
    <name type="common">Microbacterium liquefaciens</name>
    <dbReference type="NCBI Taxonomy" id="33918"/>
    <lineage>
        <taxon>Bacteria</taxon>
        <taxon>Bacillati</taxon>
        <taxon>Actinomycetota</taxon>
        <taxon>Actinomycetes</taxon>
        <taxon>Micrococcales</taxon>
        <taxon>Microbacteriaceae</taxon>
        <taxon>Microbacterium</taxon>
    </lineage>
</organism>
<dbReference type="Proteomes" id="UP000317410">
    <property type="component" value="Unassembled WGS sequence"/>
</dbReference>
<evidence type="ECO:0000313" key="2">
    <source>
        <dbReference type="Proteomes" id="UP000317410"/>
    </source>
</evidence>
<evidence type="ECO:0008006" key="3">
    <source>
        <dbReference type="Google" id="ProtNLM"/>
    </source>
</evidence>
<dbReference type="InterPro" id="IPR009097">
    <property type="entry name" value="Cyclic_Pdiesterase"/>
</dbReference>
<protein>
    <recommendedName>
        <fullName evidence="3">2'-5' RNA ligase</fullName>
    </recommendedName>
</protein>
<dbReference type="Pfam" id="PF13563">
    <property type="entry name" value="2_5_RNA_ligase2"/>
    <property type="match status" value="1"/>
</dbReference>
<evidence type="ECO:0000313" key="1">
    <source>
        <dbReference type="EMBL" id="GEC75911.1"/>
    </source>
</evidence>
<reference evidence="1 2" key="1">
    <citation type="submission" date="2019-06" db="EMBL/GenBank/DDBJ databases">
        <title>Whole genome shotgun sequence of Microbacterium liquefaciens NBRC 15037.</title>
        <authorList>
            <person name="Hosoyama A."/>
            <person name="Uohara A."/>
            <person name="Ohji S."/>
            <person name="Ichikawa N."/>
        </authorList>
    </citation>
    <scope>NUCLEOTIDE SEQUENCE [LARGE SCALE GENOMIC DNA]</scope>
    <source>
        <strain evidence="1 2">NBRC 15037</strain>
    </source>
</reference>
<proteinExistence type="predicted"/>
<gene>
    <name evidence="1" type="ORF">MLI01_20560</name>
</gene>
<dbReference type="AlphaFoldDB" id="A0A4Y4B5V4"/>
<dbReference type="RefSeq" id="WP_229778936.1">
    <property type="nucleotide sequence ID" value="NZ_BJNQ01000013.1"/>
</dbReference>
<name>A0A4Y4B5V4_MICMQ</name>
<dbReference type="EMBL" id="BJNQ01000013">
    <property type="protein sequence ID" value="GEC75911.1"/>
    <property type="molecule type" value="Genomic_DNA"/>
</dbReference>
<sequence length="196" mass="22241">MRRPFMDTPDQLASLEGQQYLVLRPTAAVGTVYRDVQDAAVSRLGVPARRPHTGHVTLRGFYEPERREALTGLIRSWAARQAPIEVIAEAVDEFPVPWQILIVRLARSPSLVWAYSSLTTALDATDFRRIGELPLEDWTFHLSVLYGKTLDGAEWSRFAQAESRPFEPEPFETIIEAELVWYQDGIEHAEVLPLRG</sequence>
<accession>A0A4Y4B5V4</accession>
<comment type="caution">
    <text evidence="1">The sequence shown here is derived from an EMBL/GenBank/DDBJ whole genome shotgun (WGS) entry which is preliminary data.</text>
</comment>
<dbReference type="SUPFAM" id="SSF55144">
    <property type="entry name" value="LigT-like"/>
    <property type="match status" value="1"/>
</dbReference>